<proteinExistence type="predicted"/>
<dbReference type="PROSITE" id="PS01180">
    <property type="entry name" value="CUB"/>
    <property type="match status" value="1"/>
</dbReference>
<sequence>MIITSPGFPNKYPVSRDCRYTIRPHDSSKGLSLTFDVISLDYNNQCYDKIQLGLYNTDPVDICTDYTDAIFLPNERFTSGGETHLNFSSGPSYEGYGFRVKIVQVDLGATQPPTAASTTAVQTVETTTSETTAHTNPTTETIESNETTQDSTTTTSSTSVTTKPEVTVSSTELPPTTSFPETTTTGFFDAFTTSAKSYAMVSLTGTQSPSQIDGATDPMNMLIIIIVVIFAGIILPILVVIACFLKRRKSSQQSSNREDEFQNPICMGQRNEVFSGPRVGEYDQIPADKPVNFFFYIFCRTIRVLRIIMTQGSCLRMEANAIDRDVRYPVDSTETLWSLIIKHGSEQ</sequence>
<keyword evidence="1 2" id="KW-1015">Disulfide bond</keyword>
<organism evidence="6 7">
    <name type="scientific">Magallana gigas</name>
    <name type="common">Pacific oyster</name>
    <name type="synonym">Crassostrea gigas</name>
    <dbReference type="NCBI Taxonomy" id="29159"/>
    <lineage>
        <taxon>Eukaryota</taxon>
        <taxon>Metazoa</taxon>
        <taxon>Spiralia</taxon>
        <taxon>Lophotrochozoa</taxon>
        <taxon>Mollusca</taxon>
        <taxon>Bivalvia</taxon>
        <taxon>Autobranchia</taxon>
        <taxon>Pteriomorphia</taxon>
        <taxon>Ostreida</taxon>
        <taxon>Ostreoidea</taxon>
        <taxon>Ostreidae</taxon>
        <taxon>Magallana</taxon>
    </lineage>
</organism>
<evidence type="ECO:0000256" key="1">
    <source>
        <dbReference type="ARBA" id="ARBA00023157"/>
    </source>
</evidence>
<reference evidence="6" key="1">
    <citation type="submission" date="2022-08" db="UniProtKB">
        <authorList>
            <consortium name="EnsemblMetazoa"/>
        </authorList>
    </citation>
    <scope>IDENTIFICATION</scope>
    <source>
        <strain evidence="6">05x7-T-G4-1.051#20</strain>
    </source>
</reference>
<name>A0A8W8L560_MAGGI</name>
<feature type="region of interest" description="Disordered" evidence="3">
    <location>
        <begin position="114"/>
        <end position="181"/>
    </location>
</feature>
<keyword evidence="4" id="KW-0472">Membrane</keyword>
<dbReference type="CDD" id="cd00041">
    <property type="entry name" value="CUB"/>
    <property type="match status" value="1"/>
</dbReference>
<feature type="disulfide bond" evidence="2">
    <location>
        <begin position="46"/>
        <end position="63"/>
    </location>
</feature>
<dbReference type="Gene3D" id="2.60.120.290">
    <property type="entry name" value="Spermadhesin, CUB domain"/>
    <property type="match status" value="1"/>
</dbReference>
<evidence type="ECO:0000313" key="6">
    <source>
        <dbReference type="EnsemblMetazoa" id="G25958.1:cds"/>
    </source>
</evidence>
<accession>A0A8W8L560</accession>
<dbReference type="AlphaFoldDB" id="A0A8W8L560"/>
<protein>
    <recommendedName>
        <fullName evidence="5">CUB domain-containing protein</fullName>
    </recommendedName>
</protein>
<evidence type="ECO:0000259" key="5">
    <source>
        <dbReference type="PROSITE" id="PS01180"/>
    </source>
</evidence>
<keyword evidence="4" id="KW-1133">Transmembrane helix</keyword>
<evidence type="ECO:0000313" key="7">
    <source>
        <dbReference type="Proteomes" id="UP000005408"/>
    </source>
</evidence>
<dbReference type="EnsemblMetazoa" id="G25958.1">
    <property type="protein sequence ID" value="G25958.1:cds"/>
    <property type="gene ID" value="G25958"/>
</dbReference>
<evidence type="ECO:0000256" key="3">
    <source>
        <dbReference type="SAM" id="MobiDB-lite"/>
    </source>
</evidence>
<dbReference type="InterPro" id="IPR035914">
    <property type="entry name" value="Sperma_CUB_dom_sf"/>
</dbReference>
<dbReference type="Proteomes" id="UP000005408">
    <property type="component" value="Unassembled WGS sequence"/>
</dbReference>
<comment type="caution">
    <text evidence="2">Lacks conserved residue(s) required for the propagation of feature annotation.</text>
</comment>
<feature type="domain" description="CUB" evidence="5">
    <location>
        <begin position="1"/>
        <end position="105"/>
    </location>
</feature>
<keyword evidence="7" id="KW-1185">Reference proteome</keyword>
<dbReference type="Pfam" id="PF00431">
    <property type="entry name" value="CUB"/>
    <property type="match status" value="1"/>
</dbReference>
<feature type="transmembrane region" description="Helical" evidence="4">
    <location>
        <begin position="221"/>
        <end position="245"/>
    </location>
</feature>
<dbReference type="InterPro" id="IPR000859">
    <property type="entry name" value="CUB_dom"/>
</dbReference>
<evidence type="ECO:0000256" key="4">
    <source>
        <dbReference type="SAM" id="Phobius"/>
    </source>
</evidence>
<evidence type="ECO:0000256" key="2">
    <source>
        <dbReference type="PROSITE-ProRule" id="PRU00059"/>
    </source>
</evidence>
<keyword evidence="4" id="KW-0812">Transmembrane</keyword>
<dbReference type="SUPFAM" id="SSF49854">
    <property type="entry name" value="Spermadhesin, CUB domain"/>
    <property type="match status" value="1"/>
</dbReference>